<feature type="transmembrane region" description="Helical" evidence="8">
    <location>
        <begin position="134"/>
        <end position="157"/>
    </location>
</feature>
<feature type="signal peptide" evidence="9">
    <location>
        <begin position="1"/>
        <end position="24"/>
    </location>
</feature>
<gene>
    <name evidence="11" type="ORF">L1049_024258</name>
    <name evidence="12" type="ORF">L1049_024445</name>
</gene>
<dbReference type="EMBL" id="JBBPBK010000005">
    <property type="protein sequence ID" value="KAK9285255.1"/>
    <property type="molecule type" value="Genomic_DNA"/>
</dbReference>
<keyword evidence="7 8" id="KW-0472">Membrane</keyword>
<comment type="similarity">
    <text evidence="2 8">Belongs to the Casparian strip membrane proteins (CASP) family.</text>
</comment>
<name>A0AAP0RVJ2_LIQFO</name>
<dbReference type="NCBIfam" id="TIGR01569">
    <property type="entry name" value="A_tha_TIGR01569"/>
    <property type="match status" value="1"/>
</dbReference>
<dbReference type="InterPro" id="IPR044173">
    <property type="entry name" value="CASPL"/>
</dbReference>
<keyword evidence="6 8" id="KW-1133">Transmembrane helix</keyword>
<dbReference type="InterPro" id="IPR006702">
    <property type="entry name" value="CASP_dom"/>
</dbReference>
<keyword evidence="4 8" id="KW-1003">Cell membrane</keyword>
<comment type="caution">
    <text evidence="8">Lacks conserved residue(s) required for the propagation of feature annotation.</text>
</comment>
<comment type="subcellular location">
    <subcellularLocation>
        <location evidence="1 8">Cell membrane</location>
        <topology evidence="1 8">Multi-pass membrane protein</topology>
    </subcellularLocation>
</comment>
<evidence type="ECO:0000256" key="8">
    <source>
        <dbReference type="RuleBase" id="RU361233"/>
    </source>
</evidence>
<evidence type="ECO:0000256" key="4">
    <source>
        <dbReference type="ARBA" id="ARBA00022475"/>
    </source>
</evidence>
<accession>A0AAP0RVJ2</accession>
<reference evidence="11 13" key="1">
    <citation type="journal article" date="2024" name="Plant J.">
        <title>Genome sequences and population genomics reveal climatic adaptation and genomic divergence between two closely related sweetgum species.</title>
        <authorList>
            <person name="Xu W.Q."/>
            <person name="Ren C.Q."/>
            <person name="Zhang X.Y."/>
            <person name="Comes H.P."/>
            <person name="Liu X.H."/>
            <person name="Li Y.G."/>
            <person name="Kettle C.J."/>
            <person name="Jalonen R."/>
            <person name="Gaisberger H."/>
            <person name="Ma Y.Z."/>
            <person name="Qiu Y.X."/>
        </authorList>
    </citation>
    <scope>NUCLEOTIDE SEQUENCE [LARGE SCALE GENOMIC DNA]</scope>
    <source>
        <strain evidence="11">Hangzhou</strain>
    </source>
</reference>
<evidence type="ECO:0000256" key="1">
    <source>
        <dbReference type="ARBA" id="ARBA00004651"/>
    </source>
</evidence>
<evidence type="ECO:0000256" key="3">
    <source>
        <dbReference type="ARBA" id="ARBA00011489"/>
    </source>
</evidence>
<evidence type="ECO:0000259" key="10">
    <source>
        <dbReference type="Pfam" id="PF04535"/>
    </source>
</evidence>
<dbReference type="PANTHER" id="PTHR36488:SF8">
    <property type="entry name" value="CASP-LIKE PROTEIN 1U1"/>
    <property type="match status" value="1"/>
</dbReference>
<sequence>MSMAKTKNLCILLLRLLAFGVTLSAAIAMATTHEKVNIFMIEFEAKYSDSPAMKYFVIANALASVYGLLVPFVPSESVLGQLVLVMDLVFTMLLTSSTSAALAIAYVGKRGNSQAGWLPICSQVPKYCKHASGALAAGFIGTIIYMAIVLCSIHMALNPLLVQKA</sequence>
<proteinExistence type="inferred from homology"/>
<evidence type="ECO:0000256" key="9">
    <source>
        <dbReference type="SAM" id="SignalP"/>
    </source>
</evidence>
<dbReference type="PANTHER" id="PTHR36488">
    <property type="entry name" value="CASP-LIKE PROTEIN 1U1"/>
    <property type="match status" value="1"/>
</dbReference>
<feature type="transmembrane region" description="Helical" evidence="8">
    <location>
        <begin position="82"/>
        <end position="107"/>
    </location>
</feature>
<dbReference type="AlphaFoldDB" id="A0AAP0RVJ2"/>
<evidence type="ECO:0000256" key="7">
    <source>
        <dbReference type="ARBA" id="ARBA00023136"/>
    </source>
</evidence>
<feature type="chain" id="PRO_5044711528" description="CASP-like protein" evidence="9">
    <location>
        <begin position="25"/>
        <end position="165"/>
    </location>
</feature>
<comment type="caution">
    <text evidence="11">The sequence shown here is derived from an EMBL/GenBank/DDBJ whole genome shotgun (WGS) entry which is preliminary data.</text>
</comment>
<reference evidence="11" key="2">
    <citation type="submission" date="2024-04" db="EMBL/GenBank/DDBJ databases">
        <authorList>
            <person name="Xu W."/>
            <person name="Ren C."/>
        </authorList>
    </citation>
    <scope>NUCLEOTIDE SEQUENCE</scope>
    <source>
        <strain evidence="11">Hangzhou</strain>
        <tissue evidence="11">Leaves</tissue>
    </source>
</reference>
<protein>
    <recommendedName>
        <fullName evidence="8">CASP-like protein</fullName>
    </recommendedName>
</protein>
<organism evidence="11 13">
    <name type="scientific">Liquidambar formosana</name>
    <name type="common">Formosan gum</name>
    <dbReference type="NCBI Taxonomy" id="63359"/>
    <lineage>
        <taxon>Eukaryota</taxon>
        <taxon>Viridiplantae</taxon>
        <taxon>Streptophyta</taxon>
        <taxon>Embryophyta</taxon>
        <taxon>Tracheophyta</taxon>
        <taxon>Spermatophyta</taxon>
        <taxon>Magnoliopsida</taxon>
        <taxon>eudicotyledons</taxon>
        <taxon>Gunneridae</taxon>
        <taxon>Pentapetalae</taxon>
        <taxon>Saxifragales</taxon>
        <taxon>Altingiaceae</taxon>
        <taxon>Liquidambar</taxon>
    </lineage>
</organism>
<keyword evidence="5 8" id="KW-0812">Transmembrane</keyword>
<comment type="subunit">
    <text evidence="3 8">Homodimer and heterodimers.</text>
</comment>
<evidence type="ECO:0000313" key="13">
    <source>
        <dbReference type="Proteomes" id="UP001415857"/>
    </source>
</evidence>
<dbReference type="InterPro" id="IPR006459">
    <property type="entry name" value="CASP/CASPL"/>
</dbReference>
<dbReference type="Pfam" id="PF04535">
    <property type="entry name" value="CASP_dom"/>
    <property type="match status" value="1"/>
</dbReference>
<keyword evidence="9" id="KW-0732">Signal</keyword>
<evidence type="ECO:0000256" key="5">
    <source>
        <dbReference type="ARBA" id="ARBA00022692"/>
    </source>
</evidence>
<dbReference type="GO" id="GO:0005886">
    <property type="term" value="C:plasma membrane"/>
    <property type="evidence" value="ECO:0007669"/>
    <property type="project" value="UniProtKB-SubCell"/>
</dbReference>
<evidence type="ECO:0000313" key="11">
    <source>
        <dbReference type="EMBL" id="KAK9285073.1"/>
    </source>
</evidence>
<evidence type="ECO:0000256" key="6">
    <source>
        <dbReference type="ARBA" id="ARBA00022989"/>
    </source>
</evidence>
<feature type="transmembrane region" description="Helical" evidence="8">
    <location>
        <begin position="52"/>
        <end position="70"/>
    </location>
</feature>
<dbReference type="Proteomes" id="UP001415857">
    <property type="component" value="Unassembled WGS sequence"/>
</dbReference>
<evidence type="ECO:0000313" key="12">
    <source>
        <dbReference type="EMBL" id="KAK9285255.1"/>
    </source>
</evidence>
<keyword evidence="13" id="KW-1185">Reference proteome</keyword>
<dbReference type="EMBL" id="JBBPBK010000005">
    <property type="protein sequence ID" value="KAK9285073.1"/>
    <property type="molecule type" value="Genomic_DNA"/>
</dbReference>
<feature type="domain" description="Casparian strip membrane protein" evidence="10">
    <location>
        <begin position="8"/>
        <end position="143"/>
    </location>
</feature>
<evidence type="ECO:0000256" key="2">
    <source>
        <dbReference type="ARBA" id="ARBA00007651"/>
    </source>
</evidence>